<evidence type="ECO:0008006" key="2">
    <source>
        <dbReference type="Google" id="ProtNLM"/>
    </source>
</evidence>
<name>A0A0F8Y4I5_9ZZZZ</name>
<proteinExistence type="predicted"/>
<dbReference type="EMBL" id="LAZR01055455">
    <property type="protein sequence ID" value="KKK76327.1"/>
    <property type="molecule type" value="Genomic_DNA"/>
</dbReference>
<protein>
    <recommendedName>
        <fullName evidence="2">NTP pyrophosphohydrolase MazG putative catalytic core domain-containing protein</fullName>
    </recommendedName>
</protein>
<accession>A0A0F8Y4I5</accession>
<gene>
    <name evidence="1" type="ORF">LCGC14_2864760</name>
</gene>
<sequence length="96" mass="11198">MTQGRSDKDHRPQIETTTINEAEREITEKLFERLKEKGYGTWLSRHEIFGIFKEEEYELVKAIHGESIERVKQELIDVAVACIFGVACINSDKLDW</sequence>
<reference evidence="1" key="1">
    <citation type="journal article" date="2015" name="Nature">
        <title>Complex archaea that bridge the gap between prokaryotes and eukaryotes.</title>
        <authorList>
            <person name="Spang A."/>
            <person name="Saw J.H."/>
            <person name="Jorgensen S.L."/>
            <person name="Zaremba-Niedzwiedzka K."/>
            <person name="Martijn J."/>
            <person name="Lind A.E."/>
            <person name="van Eijk R."/>
            <person name="Schleper C."/>
            <person name="Guy L."/>
            <person name="Ettema T.J."/>
        </authorList>
    </citation>
    <scope>NUCLEOTIDE SEQUENCE</scope>
</reference>
<evidence type="ECO:0000313" key="1">
    <source>
        <dbReference type="EMBL" id="KKK76327.1"/>
    </source>
</evidence>
<dbReference type="Gene3D" id="1.10.287.1080">
    <property type="entry name" value="MazG-like"/>
    <property type="match status" value="1"/>
</dbReference>
<dbReference type="SUPFAM" id="SSF101386">
    <property type="entry name" value="all-alpha NTP pyrophosphatases"/>
    <property type="match status" value="1"/>
</dbReference>
<comment type="caution">
    <text evidence="1">The sequence shown here is derived from an EMBL/GenBank/DDBJ whole genome shotgun (WGS) entry which is preliminary data.</text>
</comment>
<organism evidence="1">
    <name type="scientific">marine sediment metagenome</name>
    <dbReference type="NCBI Taxonomy" id="412755"/>
    <lineage>
        <taxon>unclassified sequences</taxon>
        <taxon>metagenomes</taxon>
        <taxon>ecological metagenomes</taxon>
    </lineage>
</organism>
<dbReference type="AlphaFoldDB" id="A0A0F8Y4I5"/>